<dbReference type="SUPFAM" id="SSF81606">
    <property type="entry name" value="PP2C-like"/>
    <property type="match status" value="1"/>
</dbReference>
<feature type="domain" description="PPM-type phosphatase" evidence="1">
    <location>
        <begin position="32"/>
        <end position="219"/>
    </location>
</feature>
<dbReference type="InterPro" id="IPR036457">
    <property type="entry name" value="PPM-type-like_dom_sf"/>
</dbReference>
<proteinExistence type="predicted"/>
<reference evidence="2" key="1">
    <citation type="submission" date="2019-08" db="EMBL/GenBank/DDBJ databases">
        <authorList>
            <person name="Kucharzyk K."/>
            <person name="Murdoch R.W."/>
            <person name="Higgins S."/>
            <person name="Loffler F."/>
        </authorList>
    </citation>
    <scope>NUCLEOTIDE SEQUENCE</scope>
</reference>
<dbReference type="EMBL" id="VSSQ01000188">
    <property type="protein sequence ID" value="MPL84283.1"/>
    <property type="molecule type" value="Genomic_DNA"/>
</dbReference>
<protein>
    <recommendedName>
        <fullName evidence="1">PPM-type phosphatase domain-containing protein</fullName>
    </recommendedName>
</protein>
<dbReference type="Gene3D" id="3.60.40.10">
    <property type="entry name" value="PPM-type phosphatase domain"/>
    <property type="match status" value="1"/>
</dbReference>
<evidence type="ECO:0000259" key="1">
    <source>
        <dbReference type="Pfam" id="PF07228"/>
    </source>
</evidence>
<organism evidence="2">
    <name type="scientific">bioreactor metagenome</name>
    <dbReference type="NCBI Taxonomy" id="1076179"/>
    <lineage>
        <taxon>unclassified sequences</taxon>
        <taxon>metagenomes</taxon>
        <taxon>ecological metagenomes</taxon>
    </lineage>
</organism>
<comment type="caution">
    <text evidence="2">The sequence shown here is derived from an EMBL/GenBank/DDBJ whole genome shotgun (WGS) entry which is preliminary data.</text>
</comment>
<dbReference type="Pfam" id="PF07228">
    <property type="entry name" value="SpoIIE"/>
    <property type="match status" value="1"/>
</dbReference>
<dbReference type="InterPro" id="IPR001932">
    <property type="entry name" value="PPM-type_phosphatase-like_dom"/>
</dbReference>
<gene>
    <name evidence="2" type="ORF">SDC9_30248</name>
</gene>
<sequence>MSQLHAEVSVAQLSKVGEELCGDKIVVNHTPKGTIIVLSDGLGSGVKANILATLTTKIASSMLTRGIPLDDVVSTIADTLPVCRQRNIAYSTLHILKIAPSGLATIVEFDCPQSFLIRDGKVMPFPSTVEVISGKSIKEGKLLLVENDIIVAVSDGIIHAGIGGLLKLGWGWKGIADHLQSIVRPDSSAHFISDSIIRCSEGYYLGQPGDDSSIVTVKIRKARQLTILTGPPVDHSFDEKVVKRFMNQPGKKIVAGGTTAHIVSNVCDKPLIMDLSSYNEHIPPMGFIEGIDLVTEGILTLNAVLERIGQGRTLTGGFSDGDAADRLIEMLLDADKINIFAGKSINPAHQNPTFPFKINIKSQVLTKLQAALEAKGKEVIIEWF</sequence>
<dbReference type="AlphaFoldDB" id="A0A644V052"/>
<name>A0A644V052_9ZZZZ</name>
<evidence type="ECO:0000313" key="2">
    <source>
        <dbReference type="EMBL" id="MPL84283.1"/>
    </source>
</evidence>
<accession>A0A644V052</accession>